<sequence length="306" mass="33687">MGIVVIGDVFIDVKGYSTAPFIPGGRNAGEIQQIHGGVGRNVVEDIANIELKPTFVSLVDDDAMGEEVIRKLDRHKVDTRFMRKVPNGMGTWLAVFDQDGDVVASISKRPDHRPIEQILEECGDEIFQNADSVVIEIDIDKEIVKKTFHYAEKYGKKVYALVSNMTIAMERRDFLRKTACFVCNQQEAGILFSEDYDGLSPEEMAECLTKRIQSAHIPKMVVTMGSEGAAYADQEGNHGVYPAKKVDVVDTTGAGDAFFAGVCVGLTYGKTLREACAIGTRLSSTVICTSDNICPRFMPEEFGLDR</sequence>
<dbReference type="SUPFAM" id="SSF53613">
    <property type="entry name" value="Ribokinase-like"/>
    <property type="match status" value="1"/>
</dbReference>
<dbReference type="AlphaFoldDB" id="A0A8I0DS24"/>
<comment type="caution">
    <text evidence="4">The sequence shown here is derived from an EMBL/GenBank/DDBJ whole genome shotgun (WGS) entry which is preliminary data.</text>
</comment>
<dbReference type="PANTHER" id="PTHR10584">
    <property type="entry name" value="SUGAR KINASE"/>
    <property type="match status" value="1"/>
</dbReference>
<reference evidence="4 5" key="1">
    <citation type="submission" date="2020-08" db="EMBL/GenBank/DDBJ databases">
        <title>Genome public.</title>
        <authorList>
            <person name="Liu C."/>
            <person name="Sun Q."/>
        </authorList>
    </citation>
    <scope>NUCLEOTIDE SEQUENCE [LARGE SCALE GENOMIC DNA]</scope>
    <source>
        <strain evidence="4 5">BX17</strain>
    </source>
</reference>
<dbReference type="RefSeq" id="WP_173765815.1">
    <property type="nucleotide sequence ID" value="NZ_JACOOT010000032.1"/>
</dbReference>
<organism evidence="4 5">
    <name type="scientific">Blautia segnis</name>
    <dbReference type="NCBI Taxonomy" id="2763030"/>
    <lineage>
        <taxon>Bacteria</taxon>
        <taxon>Bacillati</taxon>
        <taxon>Bacillota</taxon>
        <taxon>Clostridia</taxon>
        <taxon>Lachnospirales</taxon>
        <taxon>Lachnospiraceae</taxon>
        <taxon>Blautia</taxon>
    </lineage>
</organism>
<dbReference type="InterPro" id="IPR029056">
    <property type="entry name" value="Ribokinase-like"/>
</dbReference>
<dbReference type="EMBL" id="JACOOT010000032">
    <property type="protein sequence ID" value="MBC5652116.1"/>
    <property type="molecule type" value="Genomic_DNA"/>
</dbReference>
<gene>
    <name evidence="4" type="ORF">H8S54_13625</name>
</gene>
<feature type="domain" description="Carbohydrate kinase PfkB" evidence="3">
    <location>
        <begin position="3"/>
        <end position="290"/>
    </location>
</feature>
<protein>
    <submittedName>
        <fullName evidence="4">Carbohydrate kinase family protein</fullName>
    </submittedName>
</protein>
<dbReference type="Proteomes" id="UP000652847">
    <property type="component" value="Unassembled WGS sequence"/>
</dbReference>
<dbReference type="PANTHER" id="PTHR10584:SF166">
    <property type="entry name" value="RIBOKINASE"/>
    <property type="match status" value="1"/>
</dbReference>
<evidence type="ECO:0000259" key="3">
    <source>
        <dbReference type="Pfam" id="PF00294"/>
    </source>
</evidence>
<keyword evidence="1" id="KW-0808">Transferase</keyword>
<evidence type="ECO:0000256" key="2">
    <source>
        <dbReference type="ARBA" id="ARBA00022777"/>
    </source>
</evidence>
<dbReference type="GO" id="GO:0016301">
    <property type="term" value="F:kinase activity"/>
    <property type="evidence" value="ECO:0007669"/>
    <property type="project" value="UniProtKB-KW"/>
</dbReference>
<dbReference type="Pfam" id="PF00294">
    <property type="entry name" value="PfkB"/>
    <property type="match status" value="1"/>
</dbReference>
<evidence type="ECO:0000313" key="5">
    <source>
        <dbReference type="Proteomes" id="UP000652847"/>
    </source>
</evidence>
<name>A0A8I0DS24_9FIRM</name>
<evidence type="ECO:0000313" key="4">
    <source>
        <dbReference type="EMBL" id="MBC5652116.1"/>
    </source>
</evidence>
<proteinExistence type="predicted"/>
<keyword evidence="5" id="KW-1185">Reference proteome</keyword>
<dbReference type="InterPro" id="IPR011611">
    <property type="entry name" value="PfkB_dom"/>
</dbReference>
<evidence type="ECO:0000256" key="1">
    <source>
        <dbReference type="ARBA" id="ARBA00022679"/>
    </source>
</evidence>
<keyword evidence="2 4" id="KW-0418">Kinase</keyword>
<dbReference type="Gene3D" id="3.40.1190.20">
    <property type="match status" value="1"/>
</dbReference>
<accession>A0A8I0DS24</accession>